<dbReference type="Proteomes" id="UP001500194">
    <property type="component" value="Unassembled WGS sequence"/>
</dbReference>
<accession>A0AAV3T1T2</accession>
<dbReference type="GeneID" id="68571960"/>
<name>A0AAV3T1T2_9EURY</name>
<comment type="caution">
    <text evidence="2">The sequence shown here is derived from an EMBL/GenBank/DDBJ whole genome shotgun (WGS) entry which is preliminary data.</text>
</comment>
<proteinExistence type="predicted"/>
<sequence length="175" mass="19066">MTTDTDTPSDDSAAGPESLDTDDPNVEPDAENADEQPDLDDDEMADLAGIGEEIEDELDDAESDDGDEESDETESADEARDSTPSHDRRKWGDMYCNIAVTATESLIEGLDGDAEVSGDDLRDLDVDDAFNEMMAERGRPEDVPPQQWVFMGTAMFVVGNVVAQTDVLERLLDDV</sequence>
<evidence type="ECO:0000313" key="3">
    <source>
        <dbReference type="Proteomes" id="UP001500194"/>
    </source>
</evidence>
<dbReference type="EMBL" id="BAAADU010000002">
    <property type="protein sequence ID" value="GAA0648711.1"/>
    <property type="molecule type" value="Genomic_DNA"/>
</dbReference>
<evidence type="ECO:0000313" key="2">
    <source>
        <dbReference type="EMBL" id="GAA0648711.1"/>
    </source>
</evidence>
<protein>
    <submittedName>
        <fullName evidence="2">Uncharacterized protein</fullName>
    </submittedName>
</protein>
<evidence type="ECO:0000256" key="1">
    <source>
        <dbReference type="SAM" id="MobiDB-lite"/>
    </source>
</evidence>
<organism evidence="2 3">
    <name type="scientific">Salarchaeum japonicum</name>
    <dbReference type="NCBI Taxonomy" id="555573"/>
    <lineage>
        <taxon>Archaea</taxon>
        <taxon>Methanobacteriati</taxon>
        <taxon>Methanobacteriota</taxon>
        <taxon>Stenosarchaea group</taxon>
        <taxon>Halobacteria</taxon>
        <taxon>Halobacteriales</taxon>
        <taxon>Halobacteriaceae</taxon>
    </lineage>
</organism>
<feature type="compositionally biased region" description="Basic and acidic residues" evidence="1">
    <location>
        <begin position="77"/>
        <end position="92"/>
    </location>
</feature>
<gene>
    <name evidence="2" type="ORF">GCM10009019_09140</name>
</gene>
<keyword evidence="3" id="KW-1185">Reference proteome</keyword>
<feature type="compositionally biased region" description="Acidic residues" evidence="1">
    <location>
        <begin position="52"/>
        <end position="76"/>
    </location>
</feature>
<feature type="region of interest" description="Disordered" evidence="1">
    <location>
        <begin position="1"/>
        <end position="92"/>
    </location>
</feature>
<feature type="compositionally biased region" description="Low complexity" evidence="1">
    <location>
        <begin position="1"/>
        <end position="12"/>
    </location>
</feature>
<dbReference type="RefSeq" id="WP_227261381.1">
    <property type="nucleotide sequence ID" value="NZ_BAAADU010000002.1"/>
</dbReference>
<feature type="compositionally biased region" description="Acidic residues" evidence="1">
    <location>
        <begin position="19"/>
        <end position="45"/>
    </location>
</feature>
<dbReference type="AlphaFoldDB" id="A0AAV3T1T2"/>
<reference evidence="2 3" key="1">
    <citation type="journal article" date="2019" name="Int. J. Syst. Evol. Microbiol.">
        <title>The Global Catalogue of Microorganisms (GCM) 10K type strain sequencing project: providing services to taxonomists for standard genome sequencing and annotation.</title>
        <authorList>
            <consortium name="The Broad Institute Genomics Platform"/>
            <consortium name="The Broad Institute Genome Sequencing Center for Infectious Disease"/>
            <person name="Wu L."/>
            <person name="Ma J."/>
        </authorList>
    </citation>
    <scope>NUCLEOTIDE SEQUENCE [LARGE SCALE GENOMIC DNA]</scope>
    <source>
        <strain evidence="2 3">JCM 16327</strain>
    </source>
</reference>